<evidence type="ECO:0000256" key="2">
    <source>
        <dbReference type="SAM" id="SignalP"/>
    </source>
</evidence>
<feature type="compositionally biased region" description="Low complexity" evidence="1">
    <location>
        <begin position="313"/>
        <end position="326"/>
    </location>
</feature>
<dbReference type="AlphaFoldDB" id="A0A8H5AM98"/>
<feature type="signal peptide" evidence="2">
    <location>
        <begin position="1"/>
        <end position="15"/>
    </location>
</feature>
<feature type="compositionally biased region" description="Low complexity" evidence="1">
    <location>
        <begin position="99"/>
        <end position="111"/>
    </location>
</feature>
<protein>
    <submittedName>
        <fullName evidence="3">Uncharacterized protein</fullName>
    </submittedName>
</protein>
<dbReference type="PANTHER" id="PTHR35567">
    <property type="entry name" value="MALATE DEHYDROGENASE (AFU_ORTHOLOGUE AFUA_2G13800)"/>
    <property type="match status" value="1"/>
</dbReference>
<feature type="region of interest" description="Disordered" evidence="1">
    <location>
        <begin position="77"/>
        <end position="120"/>
    </location>
</feature>
<dbReference type="Pfam" id="PF11937">
    <property type="entry name" value="DUF3455"/>
    <property type="match status" value="1"/>
</dbReference>
<feature type="region of interest" description="Disordered" evidence="1">
    <location>
        <begin position="139"/>
        <end position="249"/>
    </location>
</feature>
<name>A0A8H5AM98_FUSOX</name>
<dbReference type="Proteomes" id="UP000558688">
    <property type="component" value="Unassembled WGS sequence"/>
</dbReference>
<feature type="compositionally biased region" description="Polar residues" evidence="1">
    <location>
        <begin position="367"/>
        <end position="410"/>
    </location>
</feature>
<feature type="compositionally biased region" description="Low complexity" evidence="1">
    <location>
        <begin position="188"/>
        <end position="200"/>
    </location>
</feature>
<feature type="region of interest" description="Disordered" evidence="1">
    <location>
        <begin position="280"/>
        <end position="485"/>
    </location>
</feature>
<feature type="compositionally biased region" description="Polar residues" evidence="1">
    <location>
        <begin position="218"/>
        <end position="228"/>
    </location>
</feature>
<organism evidence="3 4">
    <name type="scientific">Fusarium oxysporum</name>
    <name type="common">Fusarium vascular wilt</name>
    <dbReference type="NCBI Taxonomy" id="5507"/>
    <lineage>
        <taxon>Eukaryota</taxon>
        <taxon>Fungi</taxon>
        <taxon>Dikarya</taxon>
        <taxon>Ascomycota</taxon>
        <taxon>Pezizomycotina</taxon>
        <taxon>Sordariomycetes</taxon>
        <taxon>Hypocreomycetidae</taxon>
        <taxon>Hypocreales</taxon>
        <taxon>Nectriaceae</taxon>
        <taxon>Fusarium</taxon>
        <taxon>Fusarium oxysporum species complex</taxon>
    </lineage>
</organism>
<dbReference type="EMBL" id="JAAFOW010000167">
    <property type="protein sequence ID" value="KAF5268033.1"/>
    <property type="molecule type" value="Genomic_DNA"/>
</dbReference>
<accession>A0A8H5AM98</accession>
<evidence type="ECO:0000256" key="1">
    <source>
        <dbReference type="SAM" id="MobiDB-lite"/>
    </source>
</evidence>
<comment type="caution">
    <text evidence="3">The sequence shown here is derived from an EMBL/GenBank/DDBJ whole genome shotgun (WGS) entry which is preliminary data.</text>
</comment>
<feature type="compositionally biased region" description="Low complexity" evidence="1">
    <location>
        <begin position="454"/>
        <end position="477"/>
    </location>
</feature>
<gene>
    <name evidence="3" type="ORF">FOXYS1_1082</name>
</gene>
<feature type="compositionally biased region" description="Polar residues" evidence="1">
    <location>
        <begin position="280"/>
        <end position="289"/>
    </location>
</feature>
<feature type="compositionally biased region" description="Basic and acidic residues" evidence="1">
    <location>
        <begin position="327"/>
        <end position="351"/>
    </location>
</feature>
<keyword evidence="2" id="KW-0732">Signal</keyword>
<evidence type="ECO:0000313" key="3">
    <source>
        <dbReference type="EMBL" id="KAF5268033.1"/>
    </source>
</evidence>
<feature type="compositionally biased region" description="Polar residues" evidence="1">
    <location>
        <begin position="441"/>
        <end position="453"/>
    </location>
</feature>
<reference evidence="3" key="1">
    <citation type="submission" date="2020-02" db="EMBL/GenBank/DDBJ databases">
        <title>Identification and distribution of gene clusters putatively required for synthesis of sphingolipid metabolism inhibitors in phylogenetically diverse species of the filamentous fungus Fusarium.</title>
        <authorList>
            <person name="Kim H.-S."/>
            <person name="Busman M."/>
            <person name="Brown D.W."/>
            <person name="Divon H."/>
            <person name="Uhlig S."/>
            <person name="Proctor R.H."/>
        </authorList>
    </citation>
    <scope>NUCLEOTIDE SEQUENCE [LARGE SCALE GENOMIC DNA]</scope>
    <source>
        <strain evidence="3">NRRL 39464</strain>
    </source>
</reference>
<evidence type="ECO:0000313" key="4">
    <source>
        <dbReference type="Proteomes" id="UP000558688"/>
    </source>
</evidence>
<feature type="chain" id="PRO_5034694960" evidence="2">
    <location>
        <begin position="16"/>
        <end position="727"/>
    </location>
</feature>
<feature type="compositionally biased region" description="Low complexity" evidence="1">
    <location>
        <begin position="426"/>
        <end position="440"/>
    </location>
</feature>
<dbReference type="InterPro" id="IPR021851">
    <property type="entry name" value="DUF3455"/>
</dbReference>
<dbReference type="PANTHER" id="PTHR35567:SF3">
    <property type="entry name" value="MALATE DEHYDROGENASE"/>
    <property type="match status" value="1"/>
</dbReference>
<sequence length="727" mass="75886">MKSVIVLPLVALAHAGCDYPSGIGLWHPERRQNFAVVMWDLGITEPEFEAINPTTNINLIYPELSYNVTIRPSRSGKWTDGCPPSLRIKDMSDTSIVDPTTETQETPESTSVADADGYRHRSTGTMYETVETSTRFSTVFADGSHPSSPSVAGETQSAGTPYPPFTEVKETGTRPKAHTPTESISDVTSSATSKPTAPSSIDEEDSLAHTSEPDHSDVSATSEATQSADVPETPPTISGDPAVKASTARQDMASSYATVNDEVTGTSTLSDVSSTAVASEITDTVSKNEQTPESATEASSAPSSITDTTKLETAPSSPSSTTSTLPRTDDSHDSKTEKPSGSSSKEERTVSSEDLSTQKPSGGANTGPPSILTTDTATTSIVSQPHGSTGSAAVSRDTTLTEHTSTQTKTAKADAAPDPLVSSLPTSATTTMRTTTKGVTSPYTDSADQTAKQTTNLSTETTTFVTSPSKTTLETTTAPDSYNGGETSLPKCLYDSVMFGLKQKDGELCESGKPVPALPVIGGPSELPAPPRDATLKHIALGFGIQNYSCAGAGATPAAVGALAVLYDVTCLYPGQARSSLKAKEWASLPSNVLNTGKVPLNRNDDGGASLTNPFPKNQPLTVESLRKSIPYLGRHFFNAAGVPTFDLDKANQLFVAKKIDDIKAPPSAPAGPEGTGAVDWLYLGDAGGSQGVSLVYRVLTAGGASHGCKAKGTDSTSYTTLYWFYG</sequence>
<feature type="compositionally biased region" description="Low complexity" evidence="1">
    <location>
        <begin position="291"/>
        <end position="304"/>
    </location>
</feature>
<feature type="compositionally biased region" description="Polar residues" evidence="1">
    <location>
        <begin position="145"/>
        <end position="159"/>
    </location>
</feature>
<proteinExistence type="predicted"/>